<comment type="caution">
    <text evidence="1">The sequence shown here is derived from an EMBL/GenBank/DDBJ whole genome shotgun (WGS) entry which is preliminary data.</text>
</comment>
<organism evidence="1 2">
    <name type="scientific">Frankliniella fusca</name>
    <dbReference type="NCBI Taxonomy" id="407009"/>
    <lineage>
        <taxon>Eukaryota</taxon>
        <taxon>Metazoa</taxon>
        <taxon>Ecdysozoa</taxon>
        <taxon>Arthropoda</taxon>
        <taxon>Hexapoda</taxon>
        <taxon>Insecta</taxon>
        <taxon>Pterygota</taxon>
        <taxon>Neoptera</taxon>
        <taxon>Paraneoptera</taxon>
        <taxon>Thysanoptera</taxon>
        <taxon>Terebrantia</taxon>
        <taxon>Thripoidea</taxon>
        <taxon>Thripidae</taxon>
        <taxon>Frankliniella</taxon>
    </lineage>
</organism>
<dbReference type="Proteomes" id="UP001219518">
    <property type="component" value="Unassembled WGS sequence"/>
</dbReference>
<sequence length="137" mass="16187">MWVVVKELGYGRHEVIREERILRLSKELRIGYMYPYTPTKCHAIVLENLRNMSFSPTEYYNLLTRKEHLCVVLFVPESEDYEEVKLYLTSNKRKARELVVVDEAGECVHCLIEYLTSEQRAIKKRKVHETLSSMTSS</sequence>
<evidence type="ECO:0000313" key="1">
    <source>
        <dbReference type="EMBL" id="KAK3923584.1"/>
    </source>
</evidence>
<dbReference type="EMBL" id="JAHWGI010001147">
    <property type="protein sequence ID" value="KAK3923584.1"/>
    <property type="molecule type" value="Genomic_DNA"/>
</dbReference>
<protein>
    <submittedName>
        <fullName evidence="1">UvrABC system protein C</fullName>
    </submittedName>
</protein>
<dbReference type="AlphaFoldDB" id="A0AAE1LM26"/>
<reference evidence="1" key="1">
    <citation type="submission" date="2021-07" db="EMBL/GenBank/DDBJ databases">
        <authorList>
            <person name="Catto M.A."/>
            <person name="Jacobson A."/>
            <person name="Kennedy G."/>
            <person name="Labadie P."/>
            <person name="Hunt B.G."/>
            <person name="Srinivasan R."/>
        </authorList>
    </citation>
    <scope>NUCLEOTIDE SEQUENCE</scope>
    <source>
        <strain evidence="1">PL_HMW_Pooled</strain>
        <tissue evidence="1">Head</tissue>
    </source>
</reference>
<name>A0AAE1LM26_9NEOP</name>
<reference evidence="1" key="2">
    <citation type="journal article" date="2023" name="BMC Genomics">
        <title>Pest status, molecular evolution, and epigenetic factors derived from the genome assembly of Frankliniella fusca, a thysanopteran phytovirus vector.</title>
        <authorList>
            <person name="Catto M.A."/>
            <person name="Labadie P.E."/>
            <person name="Jacobson A.L."/>
            <person name="Kennedy G.G."/>
            <person name="Srinivasan R."/>
            <person name="Hunt B.G."/>
        </authorList>
    </citation>
    <scope>NUCLEOTIDE SEQUENCE</scope>
    <source>
        <strain evidence="1">PL_HMW_Pooled</strain>
    </source>
</reference>
<keyword evidence="2" id="KW-1185">Reference proteome</keyword>
<evidence type="ECO:0000313" key="2">
    <source>
        <dbReference type="Proteomes" id="UP001219518"/>
    </source>
</evidence>
<accession>A0AAE1LM26</accession>
<proteinExistence type="predicted"/>
<gene>
    <name evidence="1" type="ORF">KUF71_001992</name>
</gene>